<proteinExistence type="predicted"/>
<evidence type="ECO:0000313" key="2">
    <source>
        <dbReference type="WBParaSite" id="MCU_012990-RA"/>
    </source>
</evidence>
<reference evidence="2" key="1">
    <citation type="submission" date="2019-11" db="UniProtKB">
        <authorList>
            <consortium name="WormBaseParasite"/>
        </authorList>
    </citation>
    <scope>IDENTIFICATION</scope>
</reference>
<accession>A0A5K3FYI9</accession>
<dbReference type="AlphaFoldDB" id="A0A5K3FYI9"/>
<evidence type="ECO:0000256" key="1">
    <source>
        <dbReference type="SAM" id="SignalP"/>
    </source>
</evidence>
<dbReference type="WBParaSite" id="MCU_012990-RA">
    <property type="protein sequence ID" value="MCU_012990-RA"/>
    <property type="gene ID" value="MCU_012990"/>
</dbReference>
<protein>
    <submittedName>
        <fullName evidence="2">Secreted protein</fullName>
    </submittedName>
</protein>
<organism evidence="2">
    <name type="scientific">Mesocestoides corti</name>
    <name type="common">Flatworm</name>
    <dbReference type="NCBI Taxonomy" id="53468"/>
    <lineage>
        <taxon>Eukaryota</taxon>
        <taxon>Metazoa</taxon>
        <taxon>Spiralia</taxon>
        <taxon>Lophotrochozoa</taxon>
        <taxon>Platyhelminthes</taxon>
        <taxon>Cestoda</taxon>
        <taxon>Eucestoda</taxon>
        <taxon>Cyclophyllidea</taxon>
        <taxon>Mesocestoididae</taxon>
        <taxon>Mesocestoides</taxon>
    </lineage>
</organism>
<name>A0A5K3FYI9_MESCO</name>
<keyword evidence="1" id="KW-0732">Signal</keyword>
<feature type="signal peptide" evidence="1">
    <location>
        <begin position="1"/>
        <end position="15"/>
    </location>
</feature>
<sequence length="46" mass="5136">MIIFFLLIIAANGTAIPAWLTSSIHRQDRKGVLGQETPMTRLQQPT</sequence>
<feature type="chain" id="PRO_5024308942" evidence="1">
    <location>
        <begin position="16"/>
        <end position="46"/>
    </location>
</feature>